<dbReference type="SUPFAM" id="SSF51735">
    <property type="entry name" value="NAD(P)-binding Rossmann-fold domains"/>
    <property type="match status" value="1"/>
</dbReference>
<evidence type="ECO:0000256" key="2">
    <source>
        <dbReference type="ARBA" id="ARBA00023002"/>
    </source>
</evidence>
<dbReference type="InterPro" id="IPR047122">
    <property type="entry name" value="Trans-enoyl_RdTase-like"/>
</dbReference>
<gene>
    <name evidence="4" type="ORF">IFR04_001092</name>
</gene>
<dbReference type="PANTHER" id="PTHR45348">
    <property type="entry name" value="HYPOTHETICAL OXIDOREDUCTASE (EUROFUNG)"/>
    <property type="match status" value="1"/>
</dbReference>
<organism evidence="4 5">
    <name type="scientific">Cadophora malorum</name>
    <dbReference type="NCBI Taxonomy" id="108018"/>
    <lineage>
        <taxon>Eukaryota</taxon>
        <taxon>Fungi</taxon>
        <taxon>Dikarya</taxon>
        <taxon>Ascomycota</taxon>
        <taxon>Pezizomycotina</taxon>
        <taxon>Leotiomycetes</taxon>
        <taxon>Helotiales</taxon>
        <taxon>Ploettnerulaceae</taxon>
        <taxon>Cadophora</taxon>
    </lineage>
</organism>
<dbReference type="Proteomes" id="UP000664132">
    <property type="component" value="Unassembled WGS sequence"/>
</dbReference>
<dbReference type="InterPro" id="IPR013149">
    <property type="entry name" value="ADH-like_C"/>
</dbReference>
<keyword evidence="5" id="KW-1185">Reference proteome</keyword>
<comment type="caution">
    <text evidence="4">The sequence shown here is derived from an EMBL/GenBank/DDBJ whole genome shotgun (WGS) entry which is preliminary data.</text>
</comment>
<feature type="domain" description="Enoyl reductase (ER)" evidence="3">
    <location>
        <begin position="10"/>
        <end position="341"/>
    </location>
</feature>
<dbReference type="AlphaFoldDB" id="A0A8H8BVR0"/>
<dbReference type="CDD" id="cd08249">
    <property type="entry name" value="enoyl_reductase_like"/>
    <property type="match status" value="1"/>
</dbReference>
<dbReference type="SUPFAM" id="SSF50129">
    <property type="entry name" value="GroES-like"/>
    <property type="match status" value="1"/>
</dbReference>
<dbReference type="InterPro" id="IPR020843">
    <property type="entry name" value="ER"/>
</dbReference>
<dbReference type="Gene3D" id="3.40.50.720">
    <property type="entry name" value="NAD(P)-binding Rossmann-like Domain"/>
    <property type="match status" value="1"/>
</dbReference>
<reference evidence="4" key="1">
    <citation type="submission" date="2021-02" db="EMBL/GenBank/DDBJ databases">
        <title>Genome sequence Cadophora malorum strain M34.</title>
        <authorList>
            <person name="Stefanovic E."/>
            <person name="Vu D."/>
            <person name="Scully C."/>
            <person name="Dijksterhuis J."/>
            <person name="Roader J."/>
            <person name="Houbraken J."/>
        </authorList>
    </citation>
    <scope>NUCLEOTIDE SEQUENCE</scope>
    <source>
        <strain evidence="4">M34</strain>
    </source>
</reference>
<protein>
    <recommendedName>
        <fullName evidence="3">Enoyl reductase (ER) domain-containing protein</fullName>
    </recommendedName>
</protein>
<dbReference type="InterPro" id="IPR036291">
    <property type="entry name" value="NAD(P)-bd_dom_sf"/>
</dbReference>
<name>A0A8H8BVR0_9HELO</name>
<keyword evidence="2" id="KW-0560">Oxidoreductase</keyword>
<proteinExistence type="inferred from homology"/>
<evidence type="ECO:0000313" key="5">
    <source>
        <dbReference type="Proteomes" id="UP000664132"/>
    </source>
</evidence>
<dbReference type="Pfam" id="PF08240">
    <property type="entry name" value="ADH_N"/>
    <property type="match status" value="1"/>
</dbReference>
<dbReference type="SMART" id="SM00829">
    <property type="entry name" value="PKS_ER"/>
    <property type="match status" value="1"/>
</dbReference>
<accession>A0A8H8BVR0</accession>
<dbReference type="OrthoDB" id="48317at2759"/>
<dbReference type="InterPro" id="IPR011032">
    <property type="entry name" value="GroES-like_sf"/>
</dbReference>
<dbReference type="Gene3D" id="3.90.180.10">
    <property type="entry name" value="Medium-chain alcohol dehydrogenases, catalytic domain"/>
    <property type="match status" value="1"/>
</dbReference>
<evidence type="ECO:0000313" key="4">
    <source>
        <dbReference type="EMBL" id="KAG4425885.1"/>
    </source>
</evidence>
<sequence length="346" mass="37356">MQAIQLEAKGGPAVFITDRPLPTLPSDCLLVKTIAVGLNPHELLDIDAPWSISDAGDLLGCDYAGIVEEVGSAVTRNFKKGDRVCGCTRPNPLQPDWGTFAEYIIVVGDVQLHIPDEMSFEDAASLGVSVLTAGAVLYDTLGFKLPLVSDESRRQILIYGGSTSTGRMVIQFARLSNFEIIATSSPSNFSYLKSLGADHVFDYSSPSSPGAVTALTNSLLTLCIDCYSQQSSYEFCSSTLAEGASYVSITPMIKVDREDLVFNVCMGVLYFNAPFLIQGQKIEATKEMFESAIKFADFAEGKLKGGEVKCHPNEVRGGGLQGVLEGIQEMREGNVKGKKFVYRVGQ</sequence>
<comment type="similarity">
    <text evidence="1">Belongs to the zinc-containing alcohol dehydrogenase family.</text>
</comment>
<dbReference type="GO" id="GO:0016651">
    <property type="term" value="F:oxidoreductase activity, acting on NAD(P)H"/>
    <property type="evidence" value="ECO:0007669"/>
    <property type="project" value="InterPro"/>
</dbReference>
<evidence type="ECO:0000256" key="1">
    <source>
        <dbReference type="ARBA" id="ARBA00008072"/>
    </source>
</evidence>
<dbReference type="EMBL" id="JAFJYH010000007">
    <property type="protein sequence ID" value="KAG4425885.1"/>
    <property type="molecule type" value="Genomic_DNA"/>
</dbReference>
<dbReference type="InterPro" id="IPR013154">
    <property type="entry name" value="ADH-like_N"/>
</dbReference>
<dbReference type="Pfam" id="PF00107">
    <property type="entry name" value="ADH_zinc_N"/>
    <property type="match status" value="1"/>
</dbReference>
<evidence type="ECO:0000259" key="3">
    <source>
        <dbReference type="SMART" id="SM00829"/>
    </source>
</evidence>
<dbReference type="PANTHER" id="PTHR45348:SF2">
    <property type="entry name" value="ZINC-TYPE ALCOHOL DEHYDROGENASE-LIKE PROTEIN C2E1P3.01"/>
    <property type="match status" value="1"/>
</dbReference>